<evidence type="ECO:0000313" key="3">
    <source>
        <dbReference type="Proteomes" id="UP000321080"/>
    </source>
</evidence>
<dbReference type="Proteomes" id="UP000321080">
    <property type="component" value="Unassembled WGS sequence"/>
</dbReference>
<dbReference type="AlphaFoldDB" id="A0A5C7GDK4"/>
<keyword evidence="1" id="KW-0812">Transmembrane</keyword>
<keyword evidence="3" id="KW-1185">Reference proteome</keyword>
<feature type="transmembrane region" description="Helical" evidence="1">
    <location>
        <begin position="12"/>
        <end position="30"/>
    </location>
</feature>
<name>A0A5C7GDK4_9FLAO</name>
<dbReference type="InterPro" id="IPR045749">
    <property type="entry name" value="DUF6090"/>
</dbReference>
<protein>
    <submittedName>
        <fullName evidence="2">Uncharacterized protein</fullName>
    </submittedName>
</protein>
<evidence type="ECO:0000256" key="1">
    <source>
        <dbReference type="SAM" id="Phobius"/>
    </source>
</evidence>
<sequence length="253" mass="29714">MEKNKTGKYLKYALGEIVLVVIGILIALQLNNLNERNKLKAKEIEILNDFKSSLKNDLFGLNISIKREEQTKSSMKLILAHLESDLPYSDSLKYHFGMTMSTWTSNVNRSVYESLKSEGLDLITNKGLRQHITNLYDIIIIGQKERNDRYRDIIDNEGATILSSRFDQMWNGNYESWFKENDWAERANYSTDSLILEMTPLNYEALKHDQAYHFFLKSLKNRHFWYFEVENKTVKKAVISLLKKIEEELEKLN</sequence>
<dbReference type="RefSeq" id="WP_147770013.1">
    <property type="nucleotide sequence ID" value="NZ_CANNCE010000008.1"/>
</dbReference>
<proteinExistence type="predicted"/>
<keyword evidence="1" id="KW-1133">Transmembrane helix</keyword>
<organism evidence="2 3">
    <name type="scientific">Seonamhaeicola maritimus</name>
    <dbReference type="NCBI Taxonomy" id="2591822"/>
    <lineage>
        <taxon>Bacteria</taxon>
        <taxon>Pseudomonadati</taxon>
        <taxon>Bacteroidota</taxon>
        <taxon>Flavobacteriia</taxon>
        <taxon>Flavobacteriales</taxon>
        <taxon>Flavobacteriaceae</taxon>
    </lineage>
</organism>
<reference evidence="2 3" key="1">
    <citation type="submission" date="2019-08" db="EMBL/GenBank/DDBJ databases">
        <title>Seonamhaeicola sediminis sp. nov., isolated from marine sediment.</title>
        <authorList>
            <person name="Cao W.R."/>
        </authorList>
    </citation>
    <scope>NUCLEOTIDE SEQUENCE [LARGE SCALE GENOMIC DNA]</scope>
    <source>
        <strain evidence="2 3">1505</strain>
    </source>
</reference>
<evidence type="ECO:0000313" key="2">
    <source>
        <dbReference type="EMBL" id="TXG34528.1"/>
    </source>
</evidence>
<comment type="caution">
    <text evidence="2">The sequence shown here is derived from an EMBL/GenBank/DDBJ whole genome shotgun (WGS) entry which is preliminary data.</text>
</comment>
<dbReference type="EMBL" id="VRKQ01000024">
    <property type="protein sequence ID" value="TXG34528.1"/>
    <property type="molecule type" value="Genomic_DNA"/>
</dbReference>
<gene>
    <name evidence="2" type="ORF">FUA22_18090</name>
</gene>
<keyword evidence="1" id="KW-0472">Membrane</keyword>
<accession>A0A5C7GDK4</accession>
<dbReference type="Pfam" id="PF19578">
    <property type="entry name" value="DUF6090"/>
    <property type="match status" value="1"/>
</dbReference>
<dbReference type="OrthoDB" id="822590at2"/>